<dbReference type="Pfam" id="PF00905">
    <property type="entry name" value="Transpeptidase"/>
    <property type="match status" value="1"/>
</dbReference>
<name>A0A1Q5PTK0_9ACTO</name>
<dbReference type="GO" id="GO:0009252">
    <property type="term" value="P:peptidoglycan biosynthetic process"/>
    <property type="evidence" value="ECO:0007669"/>
    <property type="project" value="UniProtKB-KW"/>
</dbReference>
<dbReference type="SUPFAM" id="SSF53955">
    <property type="entry name" value="Lysozyme-like"/>
    <property type="match status" value="1"/>
</dbReference>
<dbReference type="FunCoup" id="A0A1Q5PTK0">
    <property type="interactions" value="18"/>
</dbReference>
<dbReference type="InterPro" id="IPR050396">
    <property type="entry name" value="Glycosyltr_51/Transpeptidase"/>
</dbReference>
<evidence type="ECO:0000256" key="1">
    <source>
        <dbReference type="ARBA" id="ARBA00007090"/>
    </source>
</evidence>
<keyword evidence="6" id="KW-0808">Transferase</keyword>
<proteinExistence type="inferred from homology"/>
<keyword evidence="10" id="KW-0511">Multifunctional enzyme</keyword>
<evidence type="ECO:0000256" key="8">
    <source>
        <dbReference type="ARBA" id="ARBA00022960"/>
    </source>
</evidence>
<protein>
    <recommendedName>
        <fullName evidence="19">Penicillin-insensitive transglycosylase</fullName>
    </recommendedName>
</protein>
<dbReference type="SUPFAM" id="SSF56601">
    <property type="entry name" value="beta-lactamase/transpeptidase-like"/>
    <property type="match status" value="1"/>
</dbReference>
<dbReference type="Gene3D" id="1.10.3810.10">
    <property type="entry name" value="Biosynthetic peptidoglycan transglycosylase-like"/>
    <property type="match status" value="1"/>
</dbReference>
<keyword evidence="18" id="KW-1185">Reference proteome</keyword>
<keyword evidence="11" id="KW-0961">Cell wall biogenesis/degradation</keyword>
<evidence type="ECO:0000256" key="6">
    <source>
        <dbReference type="ARBA" id="ARBA00022679"/>
    </source>
</evidence>
<dbReference type="PANTHER" id="PTHR32282:SF34">
    <property type="entry name" value="PENICILLIN-BINDING PROTEIN 1A"/>
    <property type="match status" value="1"/>
</dbReference>
<keyword evidence="8" id="KW-0133">Cell shape</keyword>
<evidence type="ECO:0000256" key="7">
    <source>
        <dbReference type="ARBA" id="ARBA00022801"/>
    </source>
</evidence>
<dbReference type="FunFam" id="1.10.3810.10:FF:000001">
    <property type="entry name" value="Penicillin-binding protein 1A"/>
    <property type="match status" value="1"/>
</dbReference>
<feature type="domain" description="Glycosyl transferase family 51" evidence="16">
    <location>
        <begin position="51"/>
        <end position="221"/>
    </location>
</feature>
<comment type="caution">
    <text evidence="17">The sequence shown here is derived from an EMBL/GenBank/DDBJ whole genome shotgun (WGS) entry which is preliminary data.</text>
</comment>
<evidence type="ECO:0000256" key="2">
    <source>
        <dbReference type="ARBA" id="ARBA00007739"/>
    </source>
</evidence>
<dbReference type="GO" id="GO:0009002">
    <property type="term" value="F:serine-type D-Ala-D-Ala carboxypeptidase activity"/>
    <property type="evidence" value="ECO:0007669"/>
    <property type="project" value="UniProtKB-EC"/>
</dbReference>
<evidence type="ECO:0000256" key="13">
    <source>
        <dbReference type="ARBA" id="ARBA00049902"/>
    </source>
</evidence>
<dbReference type="EMBL" id="MQVS01000016">
    <property type="protein sequence ID" value="OKL50785.1"/>
    <property type="molecule type" value="Genomic_DNA"/>
</dbReference>
<evidence type="ECO:0000256" key="12">
    <source>
        <dbReference type="ARBA" id="ARBA00034000"/>
    </source>
</evidence>
<keyword evidence="3" id="KW-0121">Carboxypeptidase</keyword>
<dbReference type="GO" id="GO:0006508">
    <property type="term" value="P:proteolysis"/>
    <property type="evidence" value="ECO:0007669"/>
    <property type="project" value="UniProtKB-KW"/>
</dbReference>
<evidence type="ECO:0008006" key="19">
    <source>
        <dbReference type="Google" id="ProtNLM"/>
    </source>
</evidence>
<dbReference type="InterPro" id="IPR023346">
    <property type="entry name" value="Lysozyme-like_dom_sf"/>
</dbReference>
<dbReference type="InParanoid" id="A0A1Q5PTK0"/>
<evidence type="ECO:0000256" key="14">
    <source>
        <dbReference type="SAM" id="MobiDB-lite"/>
    </source>
</evidence>
<dbReference type="Pfam" id="PF00912">
    <property type="entry name" value="Transgly"/>
    <property type="match status" value="1"/>
</dbReference>
<feature type="region of interest" description="Disordered" evidence="14">
    <location>
        <begin position="635"/>
        <end position="702"/>
    </location>
</feature>
<dbReference type="GO" id="GO:0030288">
    <property type="term" value="C:outer membrane-bounded periplasmic space"/>
    <property type="evidence" value="ECO:0007669"/>
    <property type="project" value="TreeGrafter"/>
</dbReference>
<evidence type="ECO:0000259" key="15">
    <source>
        <dbReference type="Pfam" id="PF00905"/>
    </source>
</evidence>
<comment type="similarity">
    <text evidence="2">In the N-terminal section; belongs to the glycosyltransferase 51 family.</text>
</comment>
<feature type="compositionally biased region" description="Pro residues" evidence="14">
    <location>
        <begin position="639"/>
        <end position="687"/>
    </location>
</feature>
<dbReference type="InterPro" id="IPR036950">
    <property type="entry name" value="PBP_transglycosylase"/>
</dbReference>
<keyword evidence="9" id="KW-0573">Peptidoglycan synthesis</keyword>
<dbReference type="AlphaFoldDB" id="A0A1Q5PTK0"/>
<accession>A0A1Q5PTK0</accession>
<reference evidence="18" key="1">
    <citation type="submission" date="2016-12" db="EMBL/GenBank/DDBJ databases">
        <authorList>
            <person name="Meng X."/>
        </authorList>
    </citation>
    <scope>NUCLEOTIDE SEQUENCE [LARGE SCALE GENOMIC DNA]</scope>
    <source>
        <strain evidence="18">DSM 20732</strain>
    </source>
</reference>
<sequence length="702" mass="75276">MYWLIGLGFASGLALVGLFVWAYNSLELPNPNSSAEAQVTTVYFADGTTELGRLADVNRTIVDFNTLPKYVGNAVVASEDRKFWTNPGVDIFGTARALLNNLRGGDRQGGSTLTQQYIERYFVGETTDYLGKAKEAILALKVTRQQSKEEILGNYLNTIYFGRGAYGIEAASQAYFGISAKDLSISQAAMLSGIIPAPSAWDPAISPEQAKIRFERVIALMKEDGHITAQEAAEARMPETIEPKTPEYFSGPNGYLLELTRTELISRAGMTKEDLETAGLQIVTTIDPKMQADAVAAVQTLPEGHDPHLQTALVTVAANSGEIKALYGGADYAKVQRNAVTDDIVQAGSTFKPFTLMAALEARVPLSTTFDANSPYEVPETDIVISNFQDAQWGQIDLIQSTARSANTSYVQLNEKVGPAATRKVAERAGIPGKTIGLGDELGNTLGSASPRVIDIATAYNTFASSGQRFDSHIVRTVTNAKGDVVYSGQTAGVREFTNANVADLTYALQQVVLDEYGSGTKAQVLNRPIAAKTGSSSENKSALFAGFTPQLTTVVALYQPGEDGSENSITPFGINPETGYEYEEITGGSIPADLWVDYMGRILQDLEVVEFPTPSWGEGYPAPLVTEAPVETVVPTETPTPTPEPVVTPTPTPEPVVTPTPEPEPEPTPTPEPTDAPVPEPEPTQPPDGEEQQRPGEQNGP</sequence>
<dbReference type="STRING" id="52770.BSZ40_10880"/>
<evidence type="ECO:0000313" key="17">
    <source>
        <dbReference type="EMBL" id="OKL50785.1"/>
    </source>
</evidence>
<dbReference type="OrthoDB" id="9766909at2"/>
<dbReference type="RefSeq" id="WP_073826341.1">
    <property type="nucleotide sequence ID" value="NZ_MQVS01000016.1"/>
</dbReference>
<dbReference type="Proteomes" id="UP000185612">
    <property type="component" value="Unassembled WGS sequence"/>
</dbReference>
<dbReference type="InterPro" id="IPR012338">
    <property type="entry name" value="Beta-lactam/transpept-like"/>
</dbReference>
<dbReference type="GO" id="GO:0008955">
    <property type="term" value="F:peptidoglycan glycosyltransferase activity"/>
    <property type="evidence" value="ECO:0007669"/>
    <property type="project" value="UniProtKB-EC"/>
</dbReference>
<evidence type="ECO:0000256" key="4">
    <source>
        <dbReference type="ARBA" id="ARBA00022670"/>
    </source>
</evidence>
<comment type="catalytic activity">
    <reaction evidence="13">
        <text>[GlcNAc-(1-&gt;4)-Mur2Ac(oyl-L-Ala-gamma-D-Glu-L-Lys-D-Ala-D-Ala)](n)-di-trans,octa-cis-undecaprenyl diphosphate + beta-D-GlcNAc-(1-&gt;4)-Mur2Ac(oyl-L-Ala-gamma-D-Glu-L-Lys-D-Ala-D-Ala)-di-trans,octa-cis-undecaprenyl diphosphate = [GlcNAc-(1-&gt;4)-Mur2Ac(oyl-L-Ala-gamma-D-Glu-L-Lys-D-Ala-D-Ala)](n+1)-di-trans,octa-cis-undecaprenyl diphosphate + di-trans,octa-cis-undecaprenyl diphosphate + H(+)</text>
        <dbReference type="Rhea" id="RHEA:23708"/>
        <dbReference type="Rhea" id="RHEA-COMP:9602"/>
        <dbReference type="Rhea" id="RHEA-COMP:9603"/>
        <dbReference type="ChEBI" id="CHEBI:15378"/>
        <dbReference type="ChEBI" id="CHEBI:58405"/>
        <dbReference type="ChEBI" id="CHEBI:60033"/>
        <dbReference type="ChEBI" id="CHEBI:78435"/>
        <dbReference type="EC" id="2.4.99.28"/>
    </reaction>
</comment>
<dbReference type="InterPro" id="IPR001264">
    <property type="entry name" value="Glyco_trans_51"/>
</dbReference>
<dbReference type="PANTHER" id="PTHR32282">
    <property type="entry name" value="BINDING PROTEIN TRANSPEPTIDASE, PUTATIVE-RELATED"/>
    <property type="match status" value="1"/>
</dbReference>
<comment type="catalytic activity">
    <reaction evidence="12">
        <text>Preferential cleavage: (Ac)2-L-Lys-D-Ala-|-D-Ala. Also transpeptidation of peptidyl-alanyl moieties that are N-acyl substituents of D-alanine.</text>
        <dbReference type="EC" id="3.4.16.4"/>
    </reaction>
</comment>
<evidence type="ECO:0000256" key="5">
    <source>
        <dbReference type="ARBA" id="ARBA00022676"/>
    </source>
</evidence>
<evidence type="ECO:0000256" key="11">
    <source>
        <dbReference type="ARBA" id="ARBA00023316"/>
    </source>
</evidence>
<evidence type="ECO:0000313" key="18">
    <source>
        <dbReference type="Proteomes" id="UP000185612"/>
    </source>
</evidence>
<dbReference type="InterPro" id="IPR001460">
    <property type="entry name" value="PCN-bd_Tpept"/>
</dbReference>
<gene>
    <name evidence="17" type="ORF">BSZ40_10880</name>
</gene>
<evidence type="ECO:0000256" key="3">
    <source>
        <dbReference type="ARBA" id="ARBA00022645"/>
    </source>
</evidence>
<dbReference type="GO" id="GO:0008360">
    <property type="term" value="P:regulation of cell shape"/>
    <property type="evidence" value="ECO:0007669"/>
    <property type="project" value="UniProtKB-KW"/>
</dbReference>
<organism evidence="17 18">
    <name type="scientific">Buchananella hordeovulneris</name>
    <dbReference type="NCBI Taxonomy" id="52770"/>
    <lineage>
        <taxon>Bacteria</taxon>
        <taxon>Bacillati</taxon>
        <taxon>Actinomycetota</taxon>
        <taxon>Actinomycetes</taxon>
        <taxon>Actinomycetales</taxon>
        <taxon>Actinomycetaceae</taxon>
        <taxon>Buchananella</taxon>
    </lineage>
</organism>
<evidence type="ECO:0000259" key="16">
    <source>
        <dbReference type="Pfam" id="PF00912"/>
    </source>
</evidence>
<dbReference type="GO" id="GO:0008658">
    <property type="term" value="F:penicillin binding"/>
    <property type="evidence" value="ECO:0007669"/>
    <property type="project" value="InterPro"/>
</dbReference>
<dbReference type="GO" id="GO:0071555">
    <property type="term" value="P:cell wall organization"/>
    <property type="evidence" value="ECO:0007669"/>
    <property type="project" value="UniProtKB-KW"/>
</dbReference>
<keyword evidence="4" id="KW-0645">Protease</keyword>
<keyword evidence="5" id="KW-0328">Glycosyltransferase</keyword>
<comment type="similarity">
    <text evidence="1">In the C-terminal section; belongs to the transpeptidase family.</text>
</comment>
<keyword evidence="7" id="KW-0378">Hydrolase</keyword>
<evidence type="ECO:0000256" key="10">
    <source>
        <dbReference type="ARBA" id="ARBA00023268"/>
    </source>
</evidence>
<evidence type="ECO:0000256" key="9">
    <source>
        <dbReference type="ARBA" id="ARBA00022984"/>
    </source>
</evidence>
<dbReference type="Gene3D" id="3.40.710.10">
    <property type="entry name" value="DD-peptidase/beta-lactamase superfamily"/>
    <property type="match status" value="1"/>
</dbReference>
<feature type="domain" description="Penicillin-binding protein transpeptidase" evidence="15">
    <location>
        <begin position="313"/>
        <end position="559"/>
    </location>
</feature>